<accession>A0ACC1K866</accession>
<sequence>MHSGAAIAEASLRRQGKTLAEVVSGDPRTLCSGALEAAAAEIRGSSGWLQRIIQGRRTAQKQQQGGGEAAPAEAADSVLRPSDSCLVVQCGGLCDDASDKALDMVPLVDRFGSCGSQWPDSGSQAPAAQLPARARHARWLRVAALVLVQAGLAAYLCALCRLLGPRADSPFAWHPVLMSAALAAATEGVVAVQHSGGGRRHRALHYGAHAAAGLALAGGAVACGRRRDGPAEHAPAHAAVGVLALVLVAGQAALALFIACQARGGLAAVRRTAAYRRYHRALGYAALALMWAAAWLGVHARWLQAAAAAAADRRPSEWLWRGAFAALAVGIVAPAVLRSTGRRGLVG</sequence>
<dbReference type="Proteomes" id="UP001140234">
    <property type="component" value="Unassembled WGS sequence"/>
</dbReference>
<name>A0ACC1K866_9FUNG</name>
<proteinExistence type="predicted"/>
<gene>
    <name evidence="1" type="ORF">IWQ57_000333</name>
</gene>
<evidence type="ECO:0000313" key="1">
    <source>
        <dbReference type="EMBL" id="KAJ2775583.1"/>
    </source>
</evidence>
<protein>
    <submittedName>
        <fullName evidence="1">Uncharacterized protein</fullName>
    </submittedName>
</protein>
<comment type="caution">
    <text evidence="1">The sequence shown here is derived from an EMBL/GenBank/DDBJ whole genome shotgun (WGS) entry which is preliminary data.</text>
</comment>
<dbReference type="EMBL" id="JANBUJ010000008">
    <property type="protein sequence ID" value="KAJ2775583.1"/>
    <property type="molecule type" value="Genomic_DNA"/>
</dbReference>
<organism evidence="1 2">
    <name type="scientific">Coemansia nantahalensis</name>
    <dbReference type="NCBI Taxonomy" id="2789366"/>
    <lineage>
        <taxon>Eukaryota</taxon>
        <taxon>Fungi</taxon>
        <taxon>Fungi incertae sedis</taxon>
        <taxon>Zoopagomycota</taxon>
        <taxon>Kickxellomycotina</taxon>
        <taxon>Kickxellomycetes</taxon>
        <taxon>Kickxellales</taxon>
        <taxon>Kickxellaceae</taxon>
        <taxon>Coemansia</taxon>
    </lineage>
</organism>
<evidence type="ECO:0000313" key="2">
    <source>
        <dbReference type="Proteomes" id="UP001140234"/>
    </source>
</evidence>
<reference evidence="1" key="1">
    <citation type="submission" date="2022-07" db="EMBL/GenBank/DDBJ databases">
        <title>Phylogenomic reconstructions and comparative analyses of Kickxellomycotina fungi.</title>
        <authorList>
            <person name="Reynolds N.K."/>
            <person name="Stajich J.E."/>
            <person name="Barry K."/>
            <person name="Grigoriev I.V."/>
            <person name="Crous P."/>
            <person name="Smith M.E."/>
        </authorList>
    </citation>
    <scope>NUCLEOTIDE SEQUENCE</scope>
    <source>
        <strain evidence="1">CBS 109366</strain>
    </source>
</reference>
<keyword evidence="2" id="KW-1185">Reference proteome</keyword>